<dbReference type="EMBL" id="AHBW01000058">
    <property type="protein sequence ID" value="EHK81031.1"/>
    <property type="molecule type" value="Genomic_DNA"/>
</dbReference>
<evidence type="ECO:0000313" key="2">
    <source>
        <dbReference type="Proteomes" id="UP000005064"/>
    </source>
</evidence>
<accession>H0JX60</accession>
<dbReference type="Proteomes" id="UP000005064">
    <property type="component" value="Unassembled WGS sequence"/>
</dbReference>
<name>H0JX60_9NOCA</name>
<sequence length="70" mass="7057">MSSRASLPAEYTGGKTSAVTATPIAAPIAVSASRSPSRIGLSEAPVAITSSAVIATQIPLAPNRRQRPAK</sequence>
<gene>
    <name evidence="1" type="ORF">AK37_21686</name>
</gene>
<protein>
    <submittedName>
        <fullName evidence="1">Uncharacterized protein</fullName>
    </submittedName>
</protein>
<proteinExistence type="predicted"/>
<evidence type="ECO:0000313" key="1">
    <source>
        <dbReference type="EMBL" id="EHK81031.1"/>
    </source>
</evidence>
<reference evidence="1 2" key="1">
    <citation type="submission" date="2011-12" db="EMBL/GenBank/DDBJ databases">
        <authorList>
            <person name="Kriszt B."/>
            <person name="Tancsics A."/>
            <person name="Cserhati M."/>
            <person name="Toth A."/>
            <person name="Nagy I."/>
            <person name="Horvath B."/>
            <person name="Tamura T."/>
            <person name="Kukolya J."/>
            <person name="Szoboszlay S."/>
        </authorList>
    </citation>
    <scope>NUCLEOTIDE SEQUENCE [LARGE SCALE GENOMIC DNA]</scope>
    <source>
        <strain evidence="1 2">AK37</strain>
    </source>
</reference>
<organism evidence="1 2">
    <name type="scientific">Rhodococcus pyridinivorans AK37</name>
    <dbReference type="NCBI Taxonomy" id="1114960"/>
    <lineage>
        <taxon>Bacteria</taxon>
        <taxon>Bacillati</taxon>
        <taxon>Actinomycetota</taxon>
        <taxon>Actinomycetes</taxon>
        <taxon>Mycobacteriales</taxon>
        <taxon>Nocardiaceae</taxon>
        <taxon>Rhodococcus</taxon>
    </lineage>
</organism>
<dbReference type="AlphaFoldDB" id="H0JX60"/>
<comment type="caution">
    <text evidence="1">The sequence shown here is derived from an EMBL/GenBank/DDBJ whole genome shotgun (WGS) entry which is preliminary data.</text>
</comment>